<evidence type="ECO:0000313" key="1">
    <source>
        <dbReference type="EMBL" id="TPG77983.1"/>
    </source>
</evidence>
<name>A0A502HVX6_9PSED</name>
<dbReference type="AlphaFoldDB" id="A0A502HVX6"/>
<dbReference type="Proteomes" id="UP000320914">
    <property type="component" value="Unassembled WGS sequence"/>
</dbReference>
<organism evidence="1 2">
    <name type="scientific">Pseudomonas mandelii</name>
    <dbReference type="NCBI Taxonomy" id="75612"/>
    <lineage>
        <taxon>Bacteria</taxon>
        <taxon>Pseudomonadati</taxon>
        <taxon>Pseudomonadota</taxon>
        <taxon>Gammaproteobacteria</taxon>
        <taxon>Pseudomonadales</taxon>
        <taxon>Pseudomonadaceae</taxon>
        <taxon>Pseudomonas</taxon>
    </lineage>
</organism>
<gene>
    <name evidence="1" type="ORF">EAH74_27215</name>
</gene>
<sequence>MGWPANTGWNPWRMALPLIRELAESDRGRNLAFFSELGKGKPHFYLFLASFSNLVEPHYQLTDINLPIAWLT</sequence>
<protein>
    <submittedName>
        <fullName evidence="1">Uncharacterized protein</fullName>
    </submittedName>
</protein>
<evidence type="ECO:0000313" key="2">
    <source>
        <dbReference type="Proteomes" id="UP000320914"/>
    </source>
</evidence>
<comment type="caution">
    <text evidence="1">The sequence shown here is derived from an EMBL/GenBank/DDBJ whole genome shotgun (WGS) entry which is preliminary data.</text>
</comment>
<proteinExistence type="predicted"/>
<accession>A0A502HVX6</accession>
<reference evidence="1 2" key="1">
    <citation type="journal article" date="2019" name="Environ. Microbiol.">
        <title>Species interactions and distinct microbial communities in high Arctic permafrost affected cryosols are associated with the CH4 and CO2 gas fluxes.</title>
        <authorList>
            <person name="Altshuler I."/>
            <person name="Hamel J."/>
            <person name="Turney S."/>
            <person name="Magnuson E."/>
            <person name="Levesque R."/>
            <person name="Greer C."/>
            <person name="Whyte L.G."/>
        </authorList>
    </citation>
    <scope>NUCLEOTIDE SEQUENCE [LARGE SCALE GENOMIC DNA]</scope>
    <source>
        <strain evidence="1 2">OWC5</strain>
    </source>
</reference>
<dbReference type="EMBL" id="RCZA01000013">
    <property type="protein sequence ID" value="TPG77983.1"/>
    <property type="molecule type" value="Genomic_DNA"/>
</dbReference>